<gene>
    <name evidence="1" type="ORF">BDM02DRAFT_3126934</name>
</gene>
<name>A0ACB6ZQS4_THEGA</name>
<dbReference type="EMBL" id="MU117974">
    <property type="protein sequence ID" value="KAF9651653.1"/>
    <property type="molecule type" value="Genomic_DNA"/>
</dbReference>
<comment type="caution">
    <text evidence="1">The sequence shown here is derived from an EMBL/GenBank/DDBJ whole genome shotgun (WGS) entry which is preliminary data.</text>
</comment>
<protein>
    <submittedName>
        <fullName evidence="1">Uncharacterized protein</fullName>
    </submittedName>
</protein>
<proteinExistence type="predicted"/>
<evidence type="ECO:0000313" key="1">
    <source>
        <dbReference type="EMBL" id="KAF9651653.1"/>
    </source>
</evidence>
<reference evidence="1" key="2">
    <citation type="journal article" date="2020" name="Nat. Commun.">
        <title>Large-scale genome sequencing of mycorrhizal fungi provides insights into the early evolution of symbiotic traits.</title>
        <authorList>
            <person name="Miyauchi S."/>
            <person name="Kiss E."/>
            <person name="Kuo A."/>
            <person name="Drula E."/>
            <person name="Kohler A."/>
            <person name="Sanchez-Garcia M."/>
            <person name="Morin E."/>
            <person name="Andreopoulos B."/>
            <person name="Barry K.W."/>
            <person name="Bonito G."/>
            <person name="Buee M."/>
            <person name="Carver A."/>
            <person name="Chen C."/>
            <person name="Cichocki N."/>
            <person name="Clum A."/>
            <person name="Culley D."/>
            <person name="Crous P.W."/>
            <person name="Fauchery L."/>
            <person name="Girlanda M."/>
            <person name="Hayes R.D."/>
            <person name="Keri Z."/>
            <person name="LaButti K."/>
            <person name="Lipzen A."/>
            <person name="Lombard V."/>
            <person name="Magnuson J."/>
            <person name="Maillard F."/>
            <person name="Murat C."/>
            <person name="Nolan M."/>
            <person name="Ohm R.A."/>
            <person name="Pangilinan J."/>
            <person name="Pereira M.F."/>
            <person name="Perotto S."/>
            <person name="Peter M."/>
            <person name="Pfister S."/>
            <person name="Riley R."/>
            <person name="Sitrit Y."/>
            <person name="Stielow J.B."/>
            <person name="Szollosi G."/>
            <person name="Zifcakova L."/>
            <person name="Stursova M."/>
            <person name="Spatafora J.W."/>
            <person name="Tedersoo L."/>
            <person name="Vaario L.M."/>
            <person name="Yamada A."/>
            <person name="Yan M."/>
            <person name="Wang P."/>
            <person name="Xu J."/>
            <person name="Bruns T."/>
            <person name="Baldrian P."/>
            <person name="Vilgalys R."/>
            <person name="Dunand C."/>
            <person name="Henrissat B."/>
            <person name="Grigoriev I.V."/>
            <person name="Hibbett D."/>
            <person name="Nagy L.G."/>
            <person name="Martin F.M."/>
        </authorList>
    </citation>
    <scope>NUCLEOTIDE SEQUENCE</scope>
    <source>
        <strain evidence="1">P2</strain>
    </source>
</reference>
<dbReference type="Proteomes" id="UP000886501">
    <property type="component" value="Unassembled WGS sequence"/>
</dbReference>
<reference evidence="1" key="1">
    <citation type="submission" date="2019-10" db="EMBL/GenBank/DDBJ databases">
        <authorList>
            <consortium name="DOE Joint Genome Institute"/>
            <person name="Kuo A."/>
            <person name="Miyauchi S."/>
            <person name="Kiss E."/>
            <person name="Drula E."/>
            <person name="Kohler A."/>
            <person name="Sanchez-Garcia M."/>
            <person name="Andreopoulos B."/>
            <person name="Barry K.W."/>
            <person name="Bonito G."/>
            <person name="Buee M."/>
            <person name="Carver A."/>
            <person name="Chen C."/>
            <person name="Cichocki N."/>
            <person name="Clum A."/>
            <person name="Culley D."/>
            <person name="Crous P.W."/>
            <person name="Fauchery L."/>
            <person name="Girlanda M."/>
            <person name="Hayes R."/>
            <person name="Keri Z."/>
            <person name="Labutti K."/>
            <person name="Lipzen A."/>
            <person name="Lombard V."/>
            <person name="Magnuson J."/>
            <person name="Maillard F."/>
            <person name="Morin E."/>
            <person name="Murat C."/>
            <person name="Nolan M."/>
            <person name="Ohm R."/>
            <person name="Pangilinan J."/>
            <person name="Pereira M."/>
            <person name="Perotto S."/>
            <person name="Peter M."/>
            <person name="Riley R."/>
            <person name="Sitrit Y."/>
            <person name="Stielow B."/>
            <person name="Szollosi G."/>
            <person name="Zifcakova L."/>
            <person name="Stursova M."/>
            <person name="Spatafora J.W."/>
            <person name="Tedersoo L."/>
            <person name="Vaario L.-M."/>
            <person name="Yamada A."/>
            <person name="Yan M."/>
            <person name="Wang P."/>
            <person name="Xu J."/>
            <person name="Bruns T."/>
            <person name="Baldrian P."/>
            <person name="Vilgalys R."/>
            <person name="Henrissat B."/>
            <person name="Grigoriev I.V."/>
            <person name="Hibbett D."/>
            <person name="Nagy L.G."/>
            <person name="Martin F.M."/>
        </authorList>
    </citation>
    <scope>NUCLEOTIDE SEQUENCE</scope>
    <source>
        <strain evidence="1">P2</strain>
    </source>
</reference>
<sequence length="651" mass="69293">MASLLPPSPSVSPRPNASSENKNSRQSMGPTSRNNSAGLTVGSPRPGGVSGSARPTSELVGGNGLFQTPEDPAHRPHSHSPPAEALDAWFENLQNYEVTLFQQEEMAAASLDVNFKEELSAIEQWFKVLSEAERTAALYSLLQHSTQVQIRFFITVLQQMARSDPMTALLSPGMGGSMQSQMEAKLASMSLKSPGFAASPTTRNFNLGPSRTSSGDNFLSPDSATLQGQGNMDAANTLAQQRAKLKASNAAHRISAPILATSGTDNRNTWTSGVSQLGQVAERPSSPAQEITLQSPPPGSRPKSTDFSGAANSFRAPRPSDGLDALSPIVGDSWASMVNTPLIPMFQNTNKDQQRNGQNLDTAVNKLNDWATGNRVPLMEDPKKYRRPSKTSSIVSNGDQHLEDQQSGGERRGFRNVSGTNNNPNHSVNSNQPGPGNWGSTLRSPALSAGIGRFNDDGGLNSAGVGIGGFNVGLGSPGIGMGLPSGGMLGGMPVSPFGMNMNMLNMMGMSPEAQLLAAQMAAAGQFSPFQMAALQQQQQHAANQRANRSARSPGVKSSVSGRTDKKDEEEVDPKVLEDVPAWLRSLRLHKYTPNFEGMGWRDMVTLDEAQLEAKGVAALGARRKMLKTFEIVRKKMNVELPAGATTTTTSA</sequence>
<organism evidence="1 2">
    <name type="scientific">Thelephora ganbajun</name>
    <name type="common">Ganba fungus</name>
    <dbReference type="NCBI Taxonomy" id="370292"/>
    <lineage>
        <taxon>Eukaryota</taxon>
        <taxon>Fungi</taxon>
        <taxon>Dikarya</taxon>
        <taxon>Basidiomycota</taxon>
        <taxon>Agaricomycotina</taxon>
        <taxon>Agaricomycetes</taxon>
        <taxon>Thelephorales</taxon>
        <taxon>Thelephoraceae</taxon>
        <taxon>Thelephora</taxon>
    </lineage>
</organism>
<accession>A0ACB6ZQS4</accession>
<evidence type="ECO:0000313" key="2">
    <source>
        <dbReference type="Proteomes" id="UP000886501"/>
    </source>
</evidence>
<keyword evidence="2" id="KW-1185">Reference proteome</keyword>